<dbReference type="Proteomes" id="UP000008558">
    <property type="component" value="Chromosome"/>
</dbReference>
<dbReference type="STRING" id="441768.ACL_0785"/>
<protein>
    <recommendedName>
        <fullName evidence="1">Imm-5-like domain-containing protein</fullName>
    </recommendedName>
</protein>
<dbReference type="KEGG" id="acl:ACL_0785"/>
<evidence type="ECO:0000313" key="3">
    <source>
        <dbReference type="Proteomes" id="UP000008558"/>
    </source>
</evidence>
<accession>A9NGC0</accession>
<dbReference type="InterPro" id="IPR048667">
    <property type="entry name" value="Imm5-like"/>
</dbReference>
<organism evidence="2 3">
    <name type="scientific">Acholeplasma laidlawii (strain PG-8A)</name>
    <dbReference type="NCBI Taxonomy" id="441768"/>
    <lineage>
        <taxon>Bacteria</taxon>
        <taxon>Bacillati</taxon>
        <taxon>Mycoplasmatota</taxon>
        <taxon>Mollicutes</taxon>
        <taxon>Acholeplasmatales</taxon>
        <taxon>Acholeplasmataceae</taxon>
        <taxon>Acholeplasma</taxon>
    </lineage>
</organism>
<keyword evidence="3" id="KW-1185">Reference proteome</keyword>
<proteinExistence type="predicted"/>
<evidence type="ECO:0000259" key="1">
    <source>
        <dbReference type="Pfam" id="PF21805"/>
    </source>
</evidence>
<sequence>MKLFNQYKLNVYDNFMDKFNLQTKASTLVWIKHVMLPHFKYEFDLYNKTALSLIDESLLGIPNVTTARAYAFKLHELARTLENDKQFYIRALAHMVSTIHVKTHALKCCDYLIKMIQFQTKDADRVVSERLRQISLIDRQQEDTI</sequence>
<dbReference type="Pfam" id="PF21805">
    <property type="entry name" value="Imm5_like"/>
    <property type="match status" value="1"/>
</dbReference>
<dbReference type="HOGENOM" id="CLU_1782618_0_0_14"/>
<evidence type="ECO:0000313" key="2">
    <source>
        <dbReference type="EMBL" id="ABX81400.1"/>
    </source>
</evidence>
<dbReference type="GeneID" id="41338943"/>
<feature type="domain" description="Imm-5-like" evidence="1">
    <location>
        <begin position="19"/>
        <end position="138"/>
    </location>
</feature>
<gene>
    <name evidence="2" type="ordered locus">ACL_0785</name>
</gene>
<dbReference type="EMBL" id="CP000896">
    <property type="protein sequence ID" value="ABX81400.1"/>
    <property type="molecule type" value="Genomic_DNA"/>
</dbReference>
<name>A9NGC0_ACHLI</name>
<dbReference type="AlphaFoldDB" id="A9NGC0"/>
<dbReference type="RefSeq" id="WP_012242731.1">
    <property type="nucleotide sequence ID" value="NC_010163.1"/>
</dbReference>
<reference evidence="2 3" key="1">
    <citation type="journal article" date="2011" name="J. Bacteriol.">
        <title>Complete genome and proteome of Acholeplasma laidlawii.</title>
        <authorList>
            <person name="Lazarev V.N."/>
            <person name="Levitskii S.A."/>
            <person name="Basovskii Y.I."/>
            <person name="Chukin M.M."/>
            <person name="Akopian T.A."/>
            <person name="Vereshchagin V.V."/>
            <person name="Kostrjukova E.S."/>
            <person name="Kovaleva G.Y."/>
            <person name="Kazanov M.D."/>
            <person name="Malko D.B."/>
            <person name="Vitreschak A.G."/>
            <person name="Sernova N.V."/>
            <person name="Gelfand M.S."/>
            <person name="Demina I.A."/>
            <person name="Serebryakova M.V."/>
            <person name="Galyamina M.A."/>
            <person name="Vtyurin N.N."/>
            <person name="Rogov S.I."/>
            <person name="Alexeev D.G."/>
            <person name="Ladygina V.G."/>
            <person name="Govorun V.M."/>
        </authorList>
    </citation>
    <scope>NUCLEOTIDE SEQUENCE [LARGE SCALE GENOMIC DNA]</scope>
    <source>
        <strain evidence="2 3">PG-8A</strain>
    </source>
</reference>
<dbReference type="OrthoDB" id="2222991at2"/>